<dbReference type="RefSeq" id="WP_055463933.1">
    <property type="nucleotide sequence ID" value="NZ_CYHG01000010.1"/>
</dbReference>
<feature type="transmembrane region" description="Helical" evidence="9">
    <location>
        <begin position="46"/>
        <end position="65"/>
    </location>
</feature>
<comment type="similarity">
    <text evidence="8 9">Belongs to the TRAP transporter small permease family.</text>
</comment>
<evidence type="ECO:0000256" key="5">
    <source>
        <dbReference type="ARBA" id="ARBA00022692"/>
    </source>
</evidence>
<dbReference type="GO" id="GO:0005886">
    <property type="term" value="C:plasma membrane"/>
    <property type="evidence" value="ECO:0007669"/>
    <property type="project" value="UniProtKB-SubCell"/>
</dbReference>
<evidence type="ECO:0000256" key="3">
    <source>
        <dbReference type="ARBA" id="ARBA00022475"/>
    </source>
</evidence>
<feature type="transmembrane region" description="Helical" evidence="9">
    <location>
        <begin position="77"/>
        <end position="94"/>
    </location>
</feature>
<dbReference type="InterPro" id="IPR007387">
    <property type="entry name" value="TRAP_DctQ"/>
</dbReference>
<evidence type="ECO:0000313" key="11">
    <source>
        <dbReference type="EMBL" id="CUB05318.1"/>
    </source>
</evidence>
<comment type="function">
    <text evidence="9">Part of the tripartite ATP-independent periplasmic (TRAP) transport system.</text>
</comment>
<keyword evidence="3" id="KW-1003">Cell membrane</keyword>
<name>A0A0K6IQF0_9GAMM</name>
<comment type="subunit">
    <text evidence="9">The complex comprises the extracytoplasmic solute receptor protein and the two transmembrane proteins.</text>
</comment>
<gene>
    <name evidence="11" type="ORF">Ga0061065_11046</name>
</gene>
<dbReference type="AlphaFoldDB" id="A0A0K6IQF0"/>
<dbReference type="InterPro" id="IPR055348">
    <property type="entry name" value="DctQ"/>
</dbReference>
<dbReference type="STRING" id="1137284.GCA_001418205_02887"/>
<keyword evidence="7 9" id="KW-0472">Membrane</keyword>
<proteinExistence type="inferred from homology"/>
<feature type="transmembrane region" description="Helical" evidence="9">
    <location>
        <begin position="114"/>
        <end position="136"/>
    </location>
</feature>
<evidence type="ECO:0000256" key="2">
    <source>
        <dbReference type="ARBA" id="ARBA00022448"/>
    </source>
</evidence>
<protein>
    <recommendedName>
        <fullName evidence="9">TRAP transporter small permease protein</fullName>
    </recommendedName>
</protein>
<dbReference type="OrthoDB" id="9795655at2"/>
<keyword evidence="12" id="KW-1185">Reference proteome</keyword>
<dbReference type="GO" id="GO:0022857">
    <property type="term" value="F:transmembrane transporter activity"/>
    <property type="evidence" value="ECO:0007669"/>
    <property type="project" value="UniProtKB-UniRule"/>
</dbReference>
<feature type="domain" description="Tripartite ATP-independent periplasmic transporters DctQ component" evidence="10">
    <location>
        <begin position="51"/>
        <end position="182"/>
    </location>
</feature>
<evidence type="ECO:0000256" key="4">
    <source>
        <dbReference type="ARBA" id="ARBA00022519"/>
    </source>
</evidence>
<dbReference type="PANTHER" id="PTHR35011:SF4">
    <property type="entry name" value="SLL1102 PROTEIN"/>
    <property type="match status" value="1"/>
</dbReference>
<dbReference type="Pfam" id="PF04290">
    <property type="entry name" value="DctQ"/>
    <property type="match status" value="1"/>
</dbReference>
<evidence type="ECO:0000256" key="1">
    <source>
        <dbReference type="ARBA" id="ARBA00004429"/>
    </source>
</evidence>
<accession>A0A0K6IQF0</accession>
<sequence>MQQGSITTQEQDINMSVFSHHTTLPNTWLSNRIDPFLRTVGNAASWIWVVLMGIIIINVFMRYALGEGRIEFEEMQWHLYAAGWLFGLSYCFSYDEHVRVDLIYDRMSLRAQAWVEFLGILFLLGPFVAVVMWYAIPFINYSWQMSEISTAPGGLPYRWAIKAMLLVGFMLLALAVISRFSKVVSLLFGGHVPANRRVLSQA</sequence>
<dbReference type="Proteomes" id="UP000182769">
    <property type="component" value="Unassembled WGS sequence"/>
</dbReference>
<reference evidence="12" key="1">
    <citation type="submission" date="2015-08" db="EMBL/GenBank/DDBJ databases">
        <authorList>
            <person name="Varghese N."/>
        </authorList>
    </citation>
    <scope>NUCLEOTIDE SEQUENCE [LARGE SCALE GENOMIC DNA]</scope>
    <source>
        <strain evidence="12">JCM 18476</strain>
    </source>
</reference>
<keyword evidence="6 9" id="KW-1133">Transmembrane helix</keyword>
<keyword evidence="5 9" id="KW-0812">Transmembrane</keyword>
<comment type="subcellular location">
    <subcellularLocation>
        <location evidence="1 9">Cell inner membrane</location>
        <topology evidence="1 9">Multi-pass membrane protein</topology>
    </subcellularLocation>
</comment>
<keyword evidence="4 9" id="KW-0997">Cell inner membrane</keyword>
<evidence type="ECO:0000256" key="8">
    <source>
        <dbReference type="ARBA" id="ARBA00038436"/>
    </source>
</evidence>
<keyword evidence="2 9" id="KW-0813">Transport</keyword>
<dbReference type="EMBL" id="CYHG01000010">
    <property type="protein sequence ID" value="CUB05318.1"/>
    <property type="molecule type" value="Genomic_DNA"/>
</dbReference>
<feature type="transmembrane region" description="Helical" evidence="9">
    <location>
        <begin position="156"/>
        <end position="177"/>
    </location>
</feature>
<evidence type="ECO:0000259" key="10">
    <source>
        <dbReference type="Pfam" id="PF04290"/>
    </source>
</evidence>
<dbReference type="PANTHER" id="PTHR35011">
    <property type="entry name" value="2,3-DIKETO-L-GULONATE TRAP TRANSPORTER SMALL PERMEASE PROTEIN YIAM"/>
    <property type="match status" value="1"/>
</dbReference>
<evidence type="ECO:0000256" key="9">
    <source>
        <dbReference type="RuleBase" id="RU369079"/>
    </source>
</evidence>
<organism evidence="11 12">
    <name type="scientific">Marinomonas fungiae</name>
    <dbReference type="NCBI Taxonomy" id="1137284"/>
    <lineage>
        <taxon>Bacteria</taxon>
        <taxon>Pseudomonadati</taxon>
        <taxon>Pseudomonadota</taxon>
        <taxon>Gammaproteobacteria</taxon>
        <taxon>Oceanospirillales</taxon>
        <taxon>Oceanospirillaceae</taxon>
        <taxon>Marinomonas</taxon>
    </lineage>
</organism>
<evidence type="ECO:0000256" key="6">
    <source>
        <dbReference type="ARBA" id="ARBA00022989"/>
    </source>
</evidence>
<evidence type="ECO:0000313" key="12">
    <source>
        <dbReference type="Proteomes" id="UP000182769"/>
    </source>
</evidence>
<evidence type="ECO:0000256" key="7">
    <source>
        <dbReference type="ARBA" id="ARBA00023136"/>
    </source>
</evidence>